<reference evidence="1 2" key="1">
    <citation type="submission" date="2020-07" db="EMBL/GenBank/DDBJ databases">
        <title>Roseicoccus Jingziensis gen. nov., sp. nov., isolated from coastal seawater.</title>
        <authorList>
            <person name="Feng X."/>
        </authorList>
    </citation>
    <scope>NUCLEOTIDE SEQUENCE [LARGE SCALE GENOMIC DNA]</scope>
    <source>
        <strain evidence="1 2">N1E253</strain>
    </source>
</reference>
<proteinExistence type="predicted"/>
<gene>
    <name evidence="1" type="ORF">HW115_07010</name>
</gene>
<comment type="caution">
    <text evidence="1">The sequence shown here is derived from an EMBL/GenBank/DDBJ whole genome shotgun (WGS) entry which is preliminary data.</text>
</comment>
<sequence length="273" mass="29677">MKYAVAASVMLTSMATSYGIALSVDLDGIYSGESGYTNTETVTWYNGHKADESIYGDFDSQSHTTTIRYGIAELEGGKPGEEFFFLYVEAPLYAKNMIWQSNVNKDNYPVANTDPTVGLTATDVDSYRTHHETHHKPGDLKLDFGGATGSEKLVIVDSSGDGVFEADLAGDADDLFNIVGYKDSSNYLLENGISTEALSLARTTPMAFEFQFAVDAVDNAQIVQYMTDNGIELHLSPERGLLPDDPGPNPLPEPGTAMLSALGILLMFRRRKA</sequence>
<keyword evidence="2" id="KW-1185">Reference proteome</keyword>
<dbReference type="Proteomes" id="UP000557872">
    <property type="component" value="Unassembled WGS sequence"/>
</dbReference>
<dbReference type="EMBL" id="JACBAZ010000002">
    <property type="protein sequence ID" value="NWK55354.1"/>
    <property type="molecule type" value="Genomic_DNA"/>
</dbReference>
<protein>
    <submittedName>
        <fullName evidence="1">PEP-CTERM sorting domain-containing protein</fullName>
    </submittedName>
</protein>
<dbReference type="AlphaFoldDB" id="A0A851GMK8"/>
<name>A0A851GMK8_9BACT</name>
<dbReference type="RefSeq" id="WP_178931874.1">
    <property type="nucleotide sequence ID" value="NZ_JACBAZ010000002.1"/>
</dbReference>
<evidence type="ECO:0000313" key="1">
    <source>
        <dbReference type="EMBL" id="NWK55354.1"/>
    </source>
</evidence>
<evidence type="ECO:0000313" key="2">
    <source>
        <dbReference type="Proteomes" id="UP000557872"/>
    </source>
</evidence>
<organism evidence="1 2">
    <name type="scientific">Oceaniferula marina</name>
    <dbReference type="NCBI Taxonomy" id="2748318"/>
    <lineage>
        <taxon>Bacteria</taxon>
        <taxon>Pseudomonadati</taxon>
        <taxon>Verrucomicrobiota</taxon>
        <taxon>Verrucomicrobiia</taxon>
        <taxon>Verrucomicrobiales</taxon>
        <taxon>Verrucomicrobiaceae</taxon>
        <taxon>Oceaniferula</taxon>
    </lineage>
</organism>
<accession>A0A851GMK8</accession>